<name>G7IBB0_MEDTR</name>
<evidence type="ECO:0000313" key="1">
    <source>
        <dbReference type="EMBL" id="AES59294.1"/>
    </source>
</evidence>
<dbReference type="HOGENOM" id="CLU_1888807_0_0_1"/>
<sequence>MDGDMESCPYKTGVRCKSIAKRFLAIISQLQFNERPVLHHQYTLVQQMKEEENQKSSTSILSQSVNSSYGSHPISIFLLLQTKFPRVFWPMTLRYILTWMGSMDDQKGPWPRLVTSIALRRGARLRCSQVEQPTS</sequence>
<dbReference type="EMBL" id="CM001217">
    <property type="protein sequence ID" value="AES59294.1"/>
    <property type="molecule type" value="Genomic_DNA"/>
</dbReference>
<dbReference type="Proteomes" id="UP000002051">
    <property type="component" value="Unassembled WGS sequence"/>
</dbReference>
<accession>G7IBB0</accession>
<reference evidence="1 3" key="1">
    <citation type="journal article" date="2011" name="Nature">
        <title>The Medicago genome provides insight into the evolution of rhizobial symbioses.</title>
        <authorList>
            <person name="Young N.D."/>
            <person name="Debelle F."/>
            <person name="Oldroyd G.E."/>
            <person name="Geurts R."/>
            <person name="Cannon S.B."/>
            <person name="Udvardi M.K."/>
            <person name="Benedito V.A."/>
            <person name="Mayer K.F."/>
            <person name="Gouzy J."/>
            <person name="Schoof H."/>
            <person name="Van de Peer Y."/>
            <person name="Proost S."/>
            <person name="Cook D.R."/>
            <person name="Meyers B.C."/>
            <person name="Spannagl M."/>
            <person name="Cheung F."/>
            <person name="De Mita S."/>
            <person name="Krishnakumar V."/>
            <person name="Gundlach H."/>
            <person name="Zhou S."/>
            <person name="Mudge J."/>
            <person name="Bharti A.K."/>
            <person name="Murray J.D."/>
            <person name="Naoumkina M.A."/>
            <person name="Rosen B."/>
            <person name="Silverstein K.A."/>
            <person name="Tang H."/>
            <person name="Rombauts S."/>
            <person name="Zhao P.X."/>
            <person name="Zhou P."/>
            <person name="Barbe V."/>
            <person name="Bardou P."/>
            <person name="Bechner M."/>
            <person name="Bellec A."/>
            <person name="Berger A."/>
            <person name="Berges H."/>
            <person name="Bidwell S."/>
            <person name="Bisseling T."/>
            <person name="Choisne N."/>
            <person name="Couloux A."/>
            <person name="Denny R."/>
            <person name="Deshpande S."/>
            <person name="Dai X."/>
            <person name="Doyle J.J."/>
            <person name="Dudez A.M."/>
            <person name="Farmer A.D."/>
            <person name="Fouteau S."/>
            <person name="Franken C."/>
            <person name="Gibelin C."/>
            <person name="Gish J."/>
            <person name="Goldstein S."/>
            <person name="Gonzalez A.J."/>
            <person name="Green P.J."/>
            <person name="Hallab A."/>
            <person name="Hartog M."/>
            <person name="Hua A."/>
            <person name="Humphray S.J."/>
            <person name="Jeong D.H."/>
            <person name="Jing Y."/>
            <person name="Jocker A."/>
            <person name="Kenton S.M."/>
            <person name="Kim D.J."/>
            <person name="Klee K."/>
            <person name="Lai H."/>
            <person name="Lang C."/>
            <person name="Lin S."/>
            <person name="Macmil S.L."/>
            <person name="Magdelenat G."/>
            <person name="Matthews L."/>
            <person name="McCorrison J."/>
            <person name="Monaghan E.L."/>
            <person name="Mun J.H."/>
            <person name="Najar F.Z."/>
            <person name="Nicholson C."/>
            <person name="Noirot C."/>
            <person name="O'Bleness M."/>
            <person name="Paule C.R."/>
            <person name="Poulain J."/>
            <person name="Prion F."/>
            <person name="Qin B."/>
            <person name="Qu C."/>
            <person name="Retzel E.F."/>
            <person name="Riddle C."/>
            <person name="Sallet E."/>
            <person name="Samain S."/>
            <person name="Samson N."/>
            <person name="Sanders I."/>
            <person name="Saurat O."/>
            <person name="Scarpelli C."/>
            <person name="Schiex T."/>
            <person name="Segurens B."/>
            <person name="Severin A.J."/>
            <person name="Sherrier D.J."/>
            <person name="Shi R."/>
            <person name="Sims S."/>
            <person name="Singer S.R."/>
            <person name="Sinharoy S."/>
            <person name="Sterck L."/>
            <person name="Viollet A."/>
            <person name="Wang B.B."/>
            <person name="Wang K."/>
            <person name="Wang M."/>
            <person name="Wang X."/>
            <person name="Warfsmann J."/>
            <person name="Weissenbach J."/>
            <person name="White D.D."/>
            <person name="White J.D."/>
            <person name="Wiley G.B."/>
            <person name="Wincker P."/>
            <person name="Xing Y."/>
            <person name="Yang L."/>
            <person name="Yao Z."/>
            <person name="Ying F."/>
            <person name="Zhai J."/>
            <person name="Zhou L."/>
            <person name="Zuber A."/>
            <person name="Denarie J."/>
            <person name="Dixon R.A."/>
            <person name="May G.D."/>
            <person name="Schwartz D.C."/>
            <person name="Rogers J."/>
            <person name="Quetier F."/>
            <person name="Town C.D."/>
            <person name="Roe B.A."/>
        </authorList>
    </citation>
    <scope>NUCLEOTIDE SEQUENCE [LARGE SCALE GENOMIC DNA]</scope>
    <source>
        <strain evidence="1">A17</strain>
        <strain evidence="2 3">cv. Jemalong A17</strain>
    </source>
</reference>
<reference evidence="2" key="3">
    <citation type="submission" date="2015-04" db="UniProtKB">
        <authorList>
            <consortium name="EnsemblPlants"/>
        </authorList>
    </citation>
    <scope>IDENTIFICATION</scope>
    <source>
        <strain evidence="2">cv. Jemalong A17</strain>
    </source>
</reference>
<dbReference type="PaxDb" id="3880-AES59294"/>
<reference evidence="1 3" key="2">
    <citation type="journal article" date="2014" name="BMC Genomics">
        <title>An improved genome release (version Mt4.0) for the model legume Medicago truncatula.</title>
        <authorList>
            <person name="Tang H."/>
            <person name="Krishnakumar V."/>
            <person name="Bidwell S."/>
            <person name="Rosen B."/>
            <person name="Chan A."/>
            <person name="Zhou S."/>
            <person name="Gentzbittel L."/>
            <person name="Childs K.L."/>
            <person name="Yandell M."/>
            <person name="Gundlach H."/>
            <person name="Mayer K.F."/>
            <person name="Schwartz D.C."/>
            <person name="Town C.D."/>
        </authorList>
    </citation>
    <scope>GENOME REANNOTATION</scope>
    <source>
        <strain evidence="2 3">cv. Jemalong A17</strain>
    </source>
</reference>
<evidence type="ECO:0000313" key="3">
    <source>
        <dbReference type="Proteomes" id="UP000002051"/>
    </source>
</evidence>
<dbReference type="EnsemblPlants" id="AES59294">
    <property type="protein sequence ID" value="AES59294"/>
    <property type="gene ID" value="MTR_1g017790"/>
</dbReference>
<proteinExistence type="predicted"/>
<organism evidence="1 3">
    <name type="scientific">Medicago truncatula</name>
    <name type="common">Barrel medic</name>
    <name type="synonym">Medicago tribuloides</name>
    <dbReference type="NCBI Taxonomy" id="3880"/>
    <lineage>
        <taxon>Eukaryota</taxon>
        <taxon>Viridiplantae</taxon>
        <taxon>Streptophyta</taxon>
        <taxon>Embryophyta</taxon>
        <taxon>Tracheophyta</taxon>
        <taxon>Spermatophyta</taxon>
        <taxon>Magnoliopsida</taxon>
        <taxon>eudicotyledons</taxon>
        <taxon>Gunneridae</taxon>
        <taxon>Pentapetalae</taxon>
        <taxon>rosids</taxon>
        <taxon>fabids</taxon>
        <taxon>Fabales</taxon>
        <taxon>Fabaceae</taxon>
        <taxon>Papilionoideae</taxon>
        <taxon>50 kb inversion clade</taxon>
        <taxon>NPAAA clade</taxon>
        <taxon>Hologalegina</taxon>
        <taxon>IRL clade</taxon>
        <taxon>Trifolieae</taxon>
        <taxon>Medicago</taxon>
    </lineage>
</organism>
<gene>
    <name evidence="1" type="ordered locus">MTR_1g017790</name>
</gene>
<protein>
    <submittedName>
        <fullName evidence="1 2">Uncharacterized protein</fullName>
    </submittedName>
</protein>
<dbReference type="AlphaFoldDB" id="G7IBB0"/>
<keyword evidence="3" id="KW-1185">Reference proteome</keyword>
<evidence type="ECO:0000313" key="2">
    <source>
        <dbReference type="EnsemblPlants" id="AES59294"/>
    </source>
</evidence>
<dbReference type="eggNOG" id="ENOG502SWWK">
    <property type="taxonomic scope" value="Eukaryota"/>
</dbReference>